<dbReference type="Proteomes" id="UP001497700">
    <property type="component" value="Unassembled WGS sequence"/>
</dbReference>
<sequence>MAQAYNNSGANSGYGDQPHWPTSTAMARNTSHGSDYSNYSESSNGQYDVALSPSSEGLGNYGFFGAADGGTYVGNKQGYDTSNPADESDFQFQFYNFIPGGDSGQGPYWQLKPDYTPIEGFPAMIPVEPTPEVPRAASDTSGRHVCLEPFCSASPFRRKADLQRHYLHKHRDPTQKKPFPCDWKKCQRSKEPFYRLDHCREHYRDYHMEDLMRRGPNKENNKDWWKSRNVDGKWWRCAKCLSRIPIDSKGFECTKCKTQCEPERRKLRGYS</sequence>
<organism evidence="1 2">
    <name type="scientific">Hypoxylon rubiginosum</name>
    <dbReference type="NCBI Taxonomy" id="110542"/>
    <lineage>
        <taxon>Eukaryota</taxon>
        <taxon>Fungi</taxon>
        <taxon>Dikarya</taxon>
        <taxon>Ascomycota</taxon>
        <taxon>Pezizomycotina</taxon>
        <taxon>Sordariomycetes</taxon>
        <taxon>Xylariomycetidae</taxon>
        <taxon>Xylariales</taxon>
        <taxon>Hypoxylaceae</taxon>
        <taxon>Hypoxylon</taxon>
    </lineage>
</organism>
<keyword evidence="2" id="KW-1185">Reference proteome</keyword>
<dbReference type="EMBL" id="MU393466">
    <property type="protein sequence ID" value="KAI4865841.1"/>
    <property type="molecule type" value="Genomic_DNA"/>
</dbReference>
<gene>
    <name evidence="1" type="ORF">F4820DRAFT_276310</name>
</gene>
<reference evidence="1 2" key="1">
    <citation type="journal article" date="2022" name="New Phytol.">
        <title>Ecological generalism drives hyperdiversity of secondary metabolite gene clusters in xylarialean endophytes.</title>
        <authorList>
            <person name="Franco M.E.E."/>
            <person name="Wisecaver J.H."/>
            <person name="Arnold A.E."/>
            <person name="Ju Y.M."/>
            <person name="Slot J.C."/>
            <person name="Ahrendt S."/>
            <person name="Moore L.P."/>
            <person name="Eastman K.E."/>
            <person name="Scott K."/>
            <person name="Konkel Z."/>
            <person name="Mondo S.J."/>
            <person name="Kuo A."/>
            <person name="Hayes R.D."/>
            <person name="Haridas S."/>
            <person name="Andreopoulos B."/>
            <person name="Riley R."/>
            <person name="LaButti K."/>
            <person name="Pangilinan J."/>
            <person name="Lipzen A."/>
            <person name="Amirebrahimi M."/>
            <person name="Yan J."/>
            <person name="Adam C."/>
            <person name="Keymanesh K."/>
            <person name="Ng V."/>
            <person name="Louie K."/>
            <person name="Northen T."/>
            <person name="Drula E."/>
            <person name="Henrissat B."/>
            <person name="Hsieh H.M."/>
            <person name="Youens-Clark K."/>
            <person name="Lutzoni F."/>
            <person name="Miadlikowska J."/>
            <person name="Eastwood D.C."/>
            <person name="Hamelin R.C."/>
            <person name="Grigoriev I.V."/>
            <person name="U'Ren J.M."/>
        </authorList>
    </citation>
    <scope>NUCLEOTIDE SEQUENCE [LARGE SCALE GENOMIC DNA]</scope>
    <source>
        <strain evidence="1 2">CBS 119005</strain>
    </source>
</reference>
<comment type="caution">
    <text evidence="1">The sequence shown here is derived from an EMBL/GenBank/DDBJ whole genome shotgun (WGS) entry which is preliminary data.</text>
</comment>
<protein>
    <submittedName>
        <fullName evidence="1">Uncharacterized protein</fullName>
    </submittedName>
</protein>
<evidence type="ECO:0000313" key="2">
    <source>
        <dbReference type="Proteomes" id="UP001497700"/>
    </source>
</evidence>
<name>A0ACB9Z390_9PEZI</name>
<accession>A0ACB9Z390</accession>
<proteinExistence type="predicted"/>
<evidence type="ECO:0000313" key="1">
    <source>
        <dbReference type="EMBL" id="KAI4865841.1"/>
    </source>
</evidence>